<sequence>MDIDVFDNSQTDDSTHILHSITLSAFKYKFLGYDKSKQYLKALLYDKNWKNITIRFKIRDVLNGTTEYSFIRVINHIPYYLQPENDFIFTNLRVGPLTGSSMCIYNRNYLIDSTNAIALLPYNITFKEPLTNKKPSQMMLHKYGNLTGDHVISIPYLCPRFDKNIHELALRDYSIFTDDL</sequence>
<evidence type="ECO:0000313" key="2">
    <source>
        <dbReference type="Proteomes" id="UP000031668"/>
    </source>
</evidence>
<dbReference type="AlphaFoldDB" id="A0A0C2N121"/>
<organism evidence="1 2">
    <name type="scientific">Thelohanellus kitauei</name>
    <name type="common">Myxosporean</name>
    <dbReference type="NCBI Taxonomy" id="669202"/>
    <lineage>
        <taxon>Eukaryota</taxon>
        <taxon>Metazoa</taxon>
        <taxon>Cnidaria</taxon>
        <taxon>Myxozoa</taxon>
        <taxon>Myxosporea</taxon>
        <taxon>Bivalvulida</taxon>
        <taxon>Platysporina</taxon>
        <taxon>Myxobolidae</taxon>
        <taxon>Thelohanellus</taxon>
    </lineage>
</organism>
<dbReference type="Proteomes" id="UP000031668">
    <property type="component" value="Unassembled WGS sequence"/>
</dbReference>
<proteinExistence type="predicted"/>
<protein>
    <submittedName>
        <fullName evidence="1">Uncharacterized protein</fullName>
    </submittedName>
</protein>
<evidence type="ECO:0000313" key="1">
    <source>
        <dbReference type="EMBL" id="KII73301.1"/>
    </source>
</evidence>
<reference evidence="1 2" key="1">
    <citation type="journal article" date="2014" name="Genome Biol. Evol.">
        <title>The genome of the myxosporean Thelohanellus kitauei shows adaptations to nutrient acquisition within its fish host.</title>
        <authorList>
            <person name="Yang Y."/>
            <person name="Xiong J."/>
            <person name="Zhou Z."/>
            <person name="Huo F."/>
            <person name="Miao W."/>
            <person name="Ran C."/>
            <person name="Liu Y."/>
            <person name="Zhang J."/>
            <person name="Feng J."/>
            <person name="Wang M."/>
            <person name="Wang M."/>
            <person name="Wang L."/>
            <person name="Yao B."/>
        </authorList>
    </citation>
    <scope>NUCLEOTIDE SEQUENCE [LARGE SCALE GENOMIC DNA]</scope>
    <source>
        <strain evidence="1">Wuqing</strain>
    </source>
</reference>
<keyword evidence="2" id="KW-1185">Reference proteome</keyword>
<gene>
    <name evidence="1" type="ORF">RF11_04886</name>
</gene>
<accession>A0A0C2N121</accession>
<comment type="caution">
    <text evidence="1">The sequence shown here is derived from an EMBL/GenBank/DDBJ whole genome shotgun (WGS) entry which is preliminary data.</text>
</comment>
<dbReference type="EMBL" id="JWZT01000903">
    <property type="protein sequence ID" value="KII73301.1"/>
    <property type="molecule type" value="Genomic_DNA"/>
</dbReference>
<name>A0A0C2N121_THEKT</name>